<evidence type="ECO:0000256" key="12">
    <source>
        <dbReference type="ARBA" id="ARBA00023136"/>
    </source>
</evidence>
<evidence type="ECO:0000256" key="16">
    <source>
        <dbReference type="SAM" id="Phobius"/>
    </source>
</evidence>
<sequence length="345" mass="37708">MRLFVACLRCNKSLALRLHRIFASAQGADAFLAGHGNPPSRLYVKHPFFATFGRTLGIGALMLLGGCTMEVLSPKGDIGAQEKTLILTALGLMLLIVVPVIIMTLYFAWKYRASNTQAVYMPRWSHSTRIEVVVWTIPCIIVGILAVLTWRSSHELDPYRPIESAVKPVNIDVVSMDWKWLFIYPDYGIATVNEIAFPVDAPVQFRITSASVMNSFFIPQLGSQIYSMAGMETKLHLIAREPGTYAGISANYSGGGFSGMRFNAIATSQQGFEDWINQAKAANNPLTPAAYQALAAPSINVAATRYSSTPTGMFDYIMHNQMSKIAGLDPANCTPTSQNLIAGNN</sequence>
<comment type="subcellular location">
    <subcellularLocation>
        <location evidence="2">Cell membrane</location>
        <topology evidence="2">Multi-pass membrane protein</topology>
    </subcellularLocation>
    <subcellularLocation>
        <location evidence="1">Periplasm</location>
    </subcellularLocation>
</comment>
<dbReference type="InterPro" id="IPR002429">
    <property type="entry name" value="CcO_II-like_C"/>
</dbReference>
<keyword evidence="4" id="KW-0813">Transport</keyword>
<gene>
    <name evidence="19" type="primary">cyoA1</name>
    <name evidence="19" type="ordered locus">Bpet2699</name>
</gene>
<evidence type="ECO:0000259" key="17">
    <source>
        <dbReference type="PROSITE" id="PS50857"/>
    </source>
</evidence>
<keyword evidence="6" id="KW-0679">Respiratory chain</keyword>
<keyword evidence="13" id="KW-0564">Palmitate</keyword>
<evidence type="ECO:0000256" key="15">
    <source>
        <dbReference type="ARBA" id="ARBA00030198"/>
    </source>
</evidence>
<evidence type="ECO:0000256" key="10">
    <source>
        <dbReference type="ARBA" id="ARBA00022989"/>
    </source>
</evidence>
<evidence type="ECO:0000313" key="20">
    <source>
        <dbReference type="Proteomes" id="UP000001225"/>
    </source>
</evidence>
<keyword evidence="12 16" id="KW-0472">Membrane</keyword>
<feature type="domain" description="Cytochrome oxidase subunit II transmembrane region profile" evidence="18">
    <location>
        <begin position="63"/>
        <end position="160"/>
    </location>
</feature>
<evidence type="ECO:0000259" key="18">
    <source>
        <dbReference type="PROSITE" id="PS50999"/>
    </source>
</evidence>
<evidence type="ECO:0000256" key="9">
    <source>
        <dbReference type="ARBA" id="ARBA00022982"/>
    </source>
</evidence>
<evidence type="ECO:0000256" key="3">
    <source>
        <dbReference type="ARBA" id="ARBA00007866"/>
    </source>
</evidence>
<dbReference type="PANTHER" id="PTHR22888:SF18">
    <property type="entry name" value="CYTOCHROME BO(3) UBIQUINOL OXIDASE SUBUNIT 2"/>
    <property type="match status" value="1"/>
</dbReference>
<keyword evidence="20" id="KW-1185">Reference proteome</keyword>
<protein>
    <recommendedName>
        <fullName evidence="15">Ubiquinol oxidase polypeptide II</fullName>
    </recommendedName>
</protein>
<dbReference type="InterPro" id="IPR011759">
    <property type="entry name" value="Cyt_c_oxidase_su2_TM_dom"/>
</dbReference>
<evidence type="ECO:0000256" key="13">
    <source>
        <dbReference type="ARBA" id="ARBA00023139"/>
    </source>
</evidence>
<dbReference type="Pfam" id="PF00116">
    <property type="entry name" value="COX2"/>
    <property type="match status" value="1"/>
</dbReference>
<dbReference type="GO" id="GO:0042597">
    <property type="term" value="C:periplasmic space"/>
    <property type="evidence" value="ECO:0007669"/>
    <property type="project" value="UniProtKB-SubCell"/>
</dbReference>
<feature type="domain" description="Cytochrome oxidase subunit II copper A binding" evidence="17">
    <location>
        <begin position="166"/>
        <end position="278"/>
    </location>
</feature>
<dbReference type="NCBIfam" id="TIGR01433">
    <property type="entry name" value="CyoA"/>
    <property type="match status" value="1"/>
</dbReference>
<evidence type="ECO:0000256" key="2">
    <source>
        <dbReference type="ARBA" id="ARBA00004651"/>
    </source>
</evidence>
<evidence type="ECO:0000256" key="8">
    <source>
        <dbReference type="ARBA" id="ARBA00022729"/>
    </source>
</evidence>
<dbReference type="PROSITE" id="PS50857">
    <property type="entry name" value="COX2_CUA"/>
    <property type="match status" value="1"/>
</dbReference>
<dbReference type="AlphaFoldDB" id="A9IQC4"/>
<comment type="similarity">
    <text evidence="3">Belongs to the cytochrome c oxidase subunit 2 family.</text>
</comment>
<accession>A9IQC4</accession>
<dbReference type="InterPro" id="IPR010514">
    <property type="entry name" value="COX_ARM"/>
</dbReference>
<evidence type="ECO:0000313" key="19">
    <source>
        <dbReference type="EMBL" id="CAP43041.1"/>
    </source>
</evidence>
<keyword evidence="7 16" id="KW-0812">Transmembrane</keyword>
<dbReference type="GO" id="GO:0016682">
    <property type="term" value="F:oxidoreductase activity, acting on diphenols and related substances as donors, oxygen as acceptor"/>
    <property type="evidence" value="ECO:0007669"/>
    <property type="project" value="InterPro"/>
</dbReference>
<dbReference type="Pfam" id="PF06481">
    <property type="entry name" value="COX_ARM"/>
    <property type="match status" value="1"/>
</dbReference>
<evidence type="ECO:0000256" key="11">
    <source>
        <dbReference type="ARBA" id="ARBA00023002"/>
    </source>
</evidence>
<dbReference type="Proteomes" id="UP000001225">
    <property type="component" value="Chromosome"/>
</dbReference>
<dbReference type="InterPro" id="IPR045187">
    <property type="entry name" value="CcO_II"/>
</dbReference>
<dbReference type="Gene3D" id="1.10.287.90">
    <property type="match status" value="1"/>
</dbReference>
<dbReference type="InterPro" id="IPR008972">
    <property type="entry name" value="Cupredoxin"/>
</dbReference>
<feature type="transmembrane region" description="Helical" evidence="16">
    <location>
        <begin position="48"/>
        <end position="72"/>
    </location>
</feature>
<keyword evidence="14" id="KW-0449">Lipoprotein</keyword>
<keyword evidence="8" id="KW-0732">Signal</keyword>
<feature type="transmembrane region" description="Helical" evidence="16">
    <location>
        <begin position="129"/>
        <end position="150"/>
    </location>
</feature>
<dbReference type="Gene3D" id="2.60.40.420">
    <property type="entry name" value="Cupredoxins - blue copper proteins"/>
    <property type="match status" value="1"/>
</dbReference>
<evidence type="ECO:0000256" key="4">
    <source>
        <dbReference type="ARBA" id="ARBA00022448"/>
    </source>
</evidence>
<dbReference type="GO" id="GO:0005886">
    <property type="term" value="C:plasma membrane"/>
    <property type="evidence" value="ECO:0007669"/>
    <property type="project" value="UniProtKB-SubCell"/>
</dbReference>
<evidence type="ECO:0000256" key="6">
    <source>
        <dbReference type="ARBA" id="ARBA00022660"/>
    </source>
</evidence>
<evidence type="ECO:0000256" key="5">
    <source>
        <dbReference type="ARBA" id="ARBA00022475"/>
    </source>
</evidence>
<dbReference type="InterPro" id="IPR034227">
    <property type="entry name" value="CuRO_UO_II"/>
</dbReference>
<proteinExistence type="inferred from homology"/>
<dbReference type="GO" id="GO:0009486">
    <property type="term" value="F:cytochrome bo3 ubiquinol oxidase activity"/>
    <property type="evidence" value="ECO:0007669"/>
    <property type="project" value="InterPro"/>
</dbReference>
<dbReference type="InterPro" id="IPR036257">
    <property type="entry name" value="Cyt_c_oxidase_su2_TM_sf"/>
</dbReference>
<dbReference type="SUPFAM" id="SSF49503">
    <property type="entry name" value="Cupredoxins"/>
    <property type="match status" value="1"/>
</dbReference>
<evidence type="ECO:0000256" key="7">
    <source>
        <dbReference type="ARBA" id="ARBA00022692"/>
    </source>
</evidence>
<dbReference type="GO" id="GO:0005507">
    <property type="term" value="F:copper ion binding"/>
    <property type="evidence" value="ECO:0007669"/>
    <property type="project" value="InterPro"/>
</dbReference>
<dbReference type="CDD" id="cd04212">
    <property type="entry name" value="CuRO_UO_II"/>
    <property type="match status" value="1"/>
</dbReference>
<dbReference type="GO" id="GO:0042773">
    <property type="term" value="P:ATP synthesis coupled electron transport"/>
    <property type="evidence" value="ECO:0007669"/>
    <property type="project" value="TreeGrafter"/>
</dbReference>
<keyword evidence="5" id="KW-1003">Cell membrane</keyword>
<dbReference type="PROSITE" id="PS50999">
    <property type="entry name" value="COX2_TM"/>
    <property type="match status" value="1"/>
</dbReference>
<dbReference type="SUPFAM" id="SSF81464">
    <property type="entry name" value="Cytochrome c oxidase subunit II-like, transmembrane region"/>
    <property type="match status" value="1"/>
</dbReference>
<keyword evidence="9" id="KW-0249">Electron transport</keyword>
<feature type="transmembrane region" description="Helical" evidence="16">
    <location>
        <begin position="84"/>
        <end position="109"/>
    </location>
</feature>
<dbReference type="InterPro" id="IPR006333">
    <property type="entry name" value="Cyt_o_ubiquinol_oxidase_su2"/>
</dbReference>
<dbReference type="EMBL" id="AM902716">
    <property type="protein sequence ID" value="CAP43041.1"/>
    <property type="molecule type" value="Genomic_DNA"/>
</dbReference>
<dbReference type="GO" id="GO:0004129">
    <property type="term" value="F:cytochrome-c oxidase activity"/>
    <property type="evidence" value="ECO:0007669"/>
    <property type="project" value="InterPro"/>
</dbReference>
<reference evidence="19 20" key="1">
    <citation type="journal article" date="2008" name="BMC Genomics">
        <title>The missing link: Bordetella petrii is endowed with both the metabolic versatility of environmental bacteria and virulence traits of pathogenic Bordetellae.</title>
        <authorList>
            <person name="Gross R."/>
            <person name="Guzman C.A."/>
            <person name="Sebaihia M."/>
            <person name="Martins Dos Santos V.A."/>
            <person name="Pieper D.H."/>
            <person name="Koebnik R."/>
            <person name="Lechner M."/>
            <person name="Bartels D."/>
            <person name="Buhrmester J."/>
            <person name="Choudhuri J.V."/>
            <person name="Ebensen T."/>
            <person name="Gaigalat L."/>
            <person name="Herrmann S."/>
            <person name="Khachane A.N."/>
            <person name="Larisch C."/>
            <person name="Link S."/>
            <person name="Linke B."/>
            <person name="Meyer F."/>
            <person name="Mormann S."/>
            <person name="Nakunst D."/>
            <person name="Rueckert C."/>
            <person name="Schneiker-Bekel S."/>
            <person name="Schulze K."/>
            <person name="Vorhoelter F.J."/>
            <person name="Yevsa T."/>
            <person name="Engle J.T."/>
            <person name="Goldman W.E."/>
            <person name="Puehler A."/>
            <person name="Goebel U.B."/>
            <person name="Goesmann A."/>
            <person name="Bloecker H."/>
            <person name="Kaiser O."/>
            <person name="Martinez-Arias R."/>
        </authorList>
    </citation>
    <scope>NUCLEOTIDE SEQUENCE [LARGE SCALE GENOMIC DNA]</scope>
    <source>
        <strain evidence="20">ATCC BAA-461 / DSM 12804 / CCUG 43448 / CIP 107267 / Se-1111R</strain>
    </source>
</reference>
<evidence type="ECO:0000256" key="14">
    <source>
        <dbReference type="ARBA" id="ARBA00023288"/>
    </source>
</evidence>
<keyword evidence="11 19" id="KW-0560">Oxidoreductase</keyword>
<name>A9IQC4_BORPD</name>
<dbReference type="STRING" id="94624.Bpet2699"/>
<dbReference type="PANTHER" id="PTHR22888">
    <property type="entry name" value="CYTOCHROME C OXIDASE, SUBUNIT II"/>
    <property type="match status" value="1"/>
</dbReference>
<dbReference type="eggNOG" id="COG1622">
    <property type="taxonomic scope" value="Bacteria"/>
</dbReference>
<keyword evidence="10 16" id="KW-1133">Transmembrane helix</keyword>
<dbReference type="KEGG" id="bpt:Bpet2699"/>
<organism evidence="19 20">
    <name type="scientific">Bordetella petrii (strain ATCC BAA-461 / DSM 12804 / CCUG 43448 / CIP 107267 / Se-1111R)</name>
    <dbReference type="NCBI Taxonomy" id="340100"/>
    <lineage>
        <taxon>Bacteria</taxon>
        <taxon>Pseudomonadati</taxon>
        <taxon>Pseudomonadota</taxon>
        <taxon>Betaproteobacteria</taxon>
        <taxon>Burkholderiales</taxon>
        <taxon>Alcaligenaceae</taxon>
        <taxon>Bordetella</taxon>
    </lineage>
</organism>
<evidence type="ECO:0000256" key="1">
    <source>
        <dbReference type="ARBA" id="ARBA00004418"/>
    </source>
</evidence>